<organism evidence="1 2">
    <name type="scientific">Chitinophaga tropicalis</name>
    <dbReference type="NCBI Taxonomy" id="2683588"/>
    <lineage>
        <taxon>Bacteria</taxon>
        <taxon>Pseudomonadati</taxon>
        <taxon>Bacteroidota</taxon>
        <taxon>Chitinophagia</taxon>
        <taxon>Chitinophagales</taxon>
        <taxon>Chitinophagaceae</taxon>
        <taxon>Chitinophaga</taxon>
    </lineage>
</organism>
<evidence type="ECO:0000313" key="2">
    <source>
        <dbReference type="Proteomes" id="UP000461730"/>
    </source>
</evidence>
<accession>A0A7K1UA56</accession>
<reference evidence="1 2" key="1">
    <citation type="submission" date="2019-12" db="EMBL/GenBank/DDBJ databases">
        <title>Chitinophaga sp. strain ysch24 (GDMCC 1.1355), whole genome shotgun sequence.</title>
        <authorList>
            <person name="Zhang X."/>
        </authorList>
    </citation>
    <scope>NUCLEOTIDE SEQUENCE [LARGE SCALE GENOMIC DNA]</scope>
    <source>
        <strain evidence="2">ysch24</strain>
    </source>
</reference>
<evidence type="ECO:0000313" key="1">
    <source>
        <dbReference type="EMBL" id="MVT11249.1"/>
    </source>
</evidence>
<dbReference type="EMBL" id="WRXN01000012">
    <property type="protein sequence ID" value="MVT11249.1"/>
    <property type="molecule type" value="Genomic_DNA"/>
</dbReference>
<sequence length="113" mass="12842">MKRLLLFLLGIFILPVLQGGPHVANTVSRIDTVLHSFSAAKPRAVQLEPCNMFQQHRLRTKALNDYHELFLFVASIRIKPLNFIYSVPVYKGYKESYISVAVTLSDWRGPPTA</sequence>
<gene>
    <name evidence="1" type="ORF">GO493_23475</name>
</gene>
<keyword evidence="2" id="KW-1185">Reference proteome</keyword>
<dbReference type="RefSeq" id="WP_157308674.1">
    <property type="nucleotide sequence ID" value="NZ_WRXN01000012.1"/>
</dbReference>
<dbReference type="AlphaFoldDB" id="A0A7K1UA56"/>
<comment type="caution">
    <text evidence="1">The sequence shown here is derived from an EMBL/GenBank/DDBJ whole genome shotgun (WGS) entry which is preliminary data.</text>
</comment>
<proteinExistence type="predicted"/>
<name>A0A7K1UA56_9BACT</name>
<protein>
    <submittedName>
        <fullName evidence="1">Uncharacterized protein</fullName>
    </submittedName>
</protein>
<dbReference type="Proteomes" id="UP000461730">
    <property type="component" value="Unassembled WGS sequence"/>
</dbReference>